<evidence type="ECO:0000313" key="4">
    <source>
        <dbReference type="Proteomes" id="UP001642540"/>
    </source>
</evidence>
<organism evidence="3 4">
    <name type="scientific">Orchesella dallaii</name>
    <dbReference type="NCBI Taxonomy" id="48710"/>
    <lineage>
        <taxon>Eukaryota</taxon>
        <taxon>Metazoa</taxon>
        <taxon>Ecdysozoa</taxon>
        <taxon>Arthropoda</taxon>
        <taxon>Hexapoda</taxon>
        <taxon>Collembola</taxon>
        <taxon>Entomobryomorpha</taxon>
        <taxon>Entomobryoidea</taxon>
        <taxon>Orchesellidae</taxon>
        <taxon>Orchesellinae</taxon>
        <taxon>Orchesella</taxon>
    </lineage>
</organism>
<gene>
    <name evidence="3" type="ORF">ODALV1_LOCUS28356</name>
</gene>
<feature type="compositionally biased region" description="Polar residues" evidence="2">
    <location>
        <begin position="348"/>
        <end position="360"/>
    </location>
</feature>
<dbReference type="PANTHER" id="PTHR23335:SF1">
    <property type="entry name" value="CALMODULIN-BINDING TRANSCRIPTION ACTIVATOR, ISOFORM F"/>
    <property type="match status" value="1"/>
</dbReference>
<protein>
    <submittedName>
        <fullName evidence="3">Uncharacterized protein</fullName>
    </submittedName>
</protein>
<feature type="region of interest" description="Disordered" evidence="2">
    <location>
        <begin position="147"/>
        <end position="179"/>
    </location>
</feature>
<feature type="compositionally biased region" description="Polar residues" evidence="2">
    <location>
        <begin position="269"/>
        <end position="279"/>
    </location>
</feature>
<dbReference type="Proteomes" id="UP001642540">
    <property type="component" value="Unassembled WGS sequence"/>
</dbReference>
<comment type="caution">
    <text evidence="3">The sequence shown here is derived from an EMBL/GenBank/DDBJ whole genome shotgun (WGS) entry which is preliminary data.</text>
</comment>
<accession>A0ABP1S1H0</accession>
<name>A0ABP1S1H0_9HEXA</name>
<sequence length="651" mass="70347">MPYTENGIPESSPTCKGDYTQNPDIVLVHYLNVPYPDDNKLIVTTNVSMWGDKKEWTKEELISQLKPMFFSEEEPDLNNELELSTAETVEAIVIQLMEKQRLARQSVSISGDTLVSVSKTPNNANSSPLNQAVLNVNSSGASISGSGCGGVPAGRLSSSSSSSSSLQHLPNLPTTGPSVTMTASVASSMGTNSLTFPSSVPEGCDVTVDNLHHNRLASTVNMTATSGSSVPERPFVLNLSQFQTAGGLIILNGKPTTASVTCHSSLASTQPVAARNQTNDPPPLTSGEIVSNKSASVTTSMTSFMDAQNANIHASKTSSGCSTTTISNSNQTVFIHHSQHQHHFSSSTLTTKPSQHPVQHQRSPLTSDIRLQPPQMQIPQHIVHHGGGPGHRAHIQTNINGHALTAPLKYEATQDIQATSQHQHHLPQQHIIQRQLQAHPFYQQETLDMSHEDIQQTLTANMGVVDTTGDLEPMSPSADDVFVNLDAFDILADLSDDVEQHQDGGLIGSLDKNTIVDINPEWAYSEGGTKILIVGQFSNPHQDYSVHFGDLPVPAVYLQVGVLKCFCPQRCKTETFWDSVDMLTKLTRKSMQPINTLVESGGKLAEKEEISDALVNAFLVKEDNNCKDVDIVTPYNHCNAKLSQKTGASTN</sequence>
<proteinExistence type="predicted"/>
<evidence type="ECO:0000313" key="3">
    <source>
        <dbReference type="EMBL" id="CAL8140636.1"/>
    </source>
</evidence>
<dbReference type="PANTHER" id="PTHR23335">
    <property type="entry name" value="CALMODULIN-BINDING TRANSCRIPTION ACTIVATOR CAMTA"/>
    <property type="match status" value="1"/>
</dbReference>
<evidence type="ECO:0000256" key="2">
    <source>
        <dbReference type="SAM" id="MobiDB-lite"/>
    </source>
</evidence>
<dbReference type="InterPro" id="IPR013783">
    <property type="entry name" value="Ig-like_fold"/>
</dbReference>
<reference evidence="3 4" key="1">
    <citation type="submission" date="2024-08" db="EMBL/GenBank/DDBJ databases">
        <authorList>
            <person name="Cucini C."/>
            <person name="Frati F."/>
        </authorList>
    </citation>
    <scope>NUCLEOTIDE SEQUENCE [LARGE SCALE GENOMIC DNA]</scope>
</reference>
<feature type="region of interest" description="Disordered" evidence="2">
    <location>
        <begin position="269"/>
        <end position="291"/>
    </location>
</feature>
<feature type="region of interest" description="Disordered" evidence="2">
    <location>
        <begin position="341"/>
        <end position="360"/>
    </location>
</feature>
<keyword evidence="4" id="KW-1185">Reference proteome</keyword>
<dbReference type="InterPro" id="IPR014756">
    <property type="entry name" value="Ig_E-set"/>
</dbReference>
<feature type="compositionally biased region" description="Polar residues" evidence="2">
    <location>
        <begin position="166"/>
        <end position="179"/>
    </location>
</feature>
<keyword evidence="1" id="KW-0040">ANK repeat</keyword>
<evidence type="ECO:0000256" key="1">
    <source>
        <dbReference type="ARBA" id="ARBA00023043"/>
    </source>
</evidence>
<dbReference type="Gene3D" id="2.60.40.10">
    <property type="entry name" value="Immunoglobulins"/>
    <property type="match status" value="1"/>
</dbReference>
<dbReference type="EMBL" id="CAXLJM020000139">
    <property type="protein sequence ID" value="CAL8140636.1"/>
    <property type="molecule type" value="Genomic_DNA"/>
</dbReference>
<dbReference type="SUPFAM" id="SSF81296">
    <property type="entry name" value="E set domains"/>
    <property type="match status" value="1"/>
</dbReference>